<proteinExistence type="predicted"/>
<keyword evidence="2" id="KW-0732">Signal</keyword>
<evidence type="ECO:0000256" key="2">
    <source>
        <dbReference type="SAM" id="SignalP"/>
    </source>
</evidence>
<keyword evidence="4" id="KW-1185">Reference proteome</keyword>
<feature type="chain" id="PRO_5026936450" evidence="2">
    <location>
        <begin position="29"/>
        <end position="266"/>
    </location>
</feature>
<dbReference type="RefSeq" id="WP_157342926.1">
    <property type="nucleotide sequence ID" value="NZ_WSEK01000004.1"/>
</dbReference>
<protein>
    <submittedName>
        <fullName evidence="3">Uncharacterized protein</fullName>
    </submittedName>
</protein>
<evidence type="ECO:0000313" key="4">
    <source>
        <dbReference type="Proteomes" id="UP000473525"/>
    </source>
</evidence>
<accession>A0A6L6XTU6</accession>
<feature type="compositionally biased region" description="Basic and acidic residues" evidence="1">
    <location>
        <begin position="86"/>
        <end position="96"/>
    </location>
</feature>
<sequence>MITQLLKGLLALCVASTLTLVGATSADAASSQRGTDRAATQQSTQRSTHATERAGACTKQWRGLRKAKRAEDRGDQRLYNARKAMKRADSRHEKRAASKRVTRAKRIETRTDRQLKKARKAWRKCRDAAGSGGGTGGGGGGTGGGSSTNPLQPACDAGLPQAICDAFGQLPMPGGSGGASPIQPLCNAGLPQAICDAATAPPGPGGASPIQPLCSAGLPQAICDAAAGSGGVPNPGTVLAPVCGLGLPIPGVCATTTSQVARARAA</sequence>
<feature type="compositionally biased region" description="Basic and acidic residues" evidence="1">
    <location>
        <begin position="105"/>
        <end position="115"/>
    </location>
</feature>
<feature type="compositionally biased region" description="Gly residues" evidence="1">
    <location>
        <begin position="130"/>
        <end position="146"/>
    </location>
</feature>
<evidence type="ECO:0000256" key="1">
    <source>
        <dbReference type="SAM" id="MobiDB-lite"/>
    </source>
</evidence>
<dbReference type="AlphaFoldDB" id="A0A6L6XTU6"/>
<evidence type="ECO:0000313" key="3">
    <source>
        <dbReference type="EMBL" id="MVQ50077.1"/>
    </source>
</evidence>
<feature type="compositionally biased region" description="Polar residues" evidence="1">
    <location>
        <begin position="27"/>
        <end position="48"/>
    </location>
</feature>
<dbReference type="Proteomes" id="UP000473525">
    <property type="component" value="Unassembled WGS sequence"/>
</dbReference>
<name>A0A6L6XTU6_9ACTN</name>
<reference evidence="3 4" key="1">
    <citation type="submission" date="2019-12" db="EMBL/GenBank/DDBJ databases">
        <authorList>
            <person name="Huq M.A."/>
        </authorList>
    </citation>
    <scope>NUCLEOTIDE SEQUENCE [LARGE SCALE GENOMIC DNA]</scope>
    <source>
        <strain evidence="3 4">MAH-18</strain>
    </source>
</reference>
<dbReference type="EMBL" id="WSEK01000004">
    <property type="protein sequence ID" value="MVQ50077.1"/>
    <property type="molecule type" value="Genomic_DNA"/>
</dbReference>
<comment type="caution">
    <text evidence="3">The sequence shown here is derived from an EMBL/GenBank/DDBJ whole genome shotgun (WGS) entry which is preliminary data.</text>
</comment>
<feature type="signal peptide" evidence="2">
    <location>
        <begin position="1"/>
        <end position="28"/>
    </location>
</feature>
<gene>
    <name evidence="3" type="ORF">GON03_12880</name>
</gene>
<organism evidence="3 4">
    <name type="scientific">Nocardioides agri</name>
    <dbReference type="NCBI Taxonomy" id="2682843"/>
    <lineage>
        <taxon>Bacteria</taxon>
        <taxon>Bacillati</taxon>
        <taxon>Actinomycetota</taxon>
        <taxon>Actinomycetes</taxon>
        <taxon>Propionibacteriales</taxon>
        <taxon>Nocardioidaceae</taxon>
        <taxon>Nocardioides</taxon>
    </lineage>
</organism>
<feature type="region of interest" description="Disordered" evidence="1">
    <location>
        <begin position="25"/>
        <end position="152"/>
    </location>
</feature>